<dbReference type="EMBL" id="JADBEM010000001">
    <property type="protein sequence ID" value="MBE1603863.1"/>
    <property type="molecule type" value="Genomic_DNA"/>
</dbReference>
<dbReference type="Gene3D" id="3.40.109.10">
    <property type="entry name" value="NADH Oxidase"/>
    <property type="match status" value="1"/>
</dbReference>
<accession>A0A927MRF6</accession>
<dbReference type="RefSeq" id="WP_192748569.1">
    <property type="nucleotide sequence ID" value="NZ_BAABJL010000073.1"/>
</dbReference>
<feature type="compositionally biased region" description="Basic and acidic residues" evidence="1">
    <location>
        <begin position="133"/>
        <end position="142"/>
    </location>
</feature>
<proteinExistence type="predicted"/>
<name>A0A927MRF6_9ACTN</name>
<dbReference type="GO" id="GO:0016491">
    <property type="term" value="F:oxidoreductase activity"/>
    <property type="evidence" value="ECO:0007669"/>
    <property type="project" value="InterPro"/>
</dbReference>
<evidence type="ECO:0000313" key="3">
    <source>
        <dbReference type="Proteomes" id="UP000638648"/>
    </source>
</evidence>
<comment type="caution">
    <text evidence="2">The sequence shown here is derived from an EMBL/GenBank/DDBJ whole genome shotgun (WGS) entry which is preliminary data.</text>
</comment>
<reference evidence="2" key="1">
    <citation type="submission" date="2020-10" db="EMBL/GenBank/DDBJ databases">
        <title>Sequencing the genomes of 1000 actinobacteria strains.</title>
        <authorList>
            <person name="Klenk H.-P."/>
        </authorList>
    </citation>
    <scope>NUCLEOTIDE SEQUENCE</scope>
    <source>
        <strain evidence="2">DSM 45354</strain>
    </source>
</reference>
<feature type="region of interest" description="Disordered" evidence="1">
    <location>
        <begin position="96"/>
        <end position="158"/>
    </location>
</feature>
<gene>
    <name evidence="2" type="ORF">HEB94_000711</name>
</gene>
<dbReference type="InterPro" id="IPR000415">
    <property type="entry name" value="Nitroreductase-like"/>
</dbReference>
<organism evidence="2 3">
    <name type="scientific">Actinopolymorpha pittospori</name>
    <dbReference type="NCBI Taxonomy" id="648752"/>
    <lineage>
        <taxon>Bacteria</taxon>
        <taxon>Bacillati</taxon>
        <taxon>Actinomycetota</taxon>
        <taxon>Actinomycetes</taxon>
        <taxon>Propionibacteriales</taxon>
        <taxon>Actinopolymorphaceae</taxon>
        <taxon>Actinopolymorpha</taxon>
    </lineage>
</organism>
<evidence type="ECO:0000256" key="1">
    <source>
        <dbReference type="SAM" id="MobiDB-lite"/>
    </source>
</evidence>
<dbReference type="AlphaFoldDB" id="A0A927MRF6"/>
<sequence length="158" mass="17581">MLAAEVTLEPGDPDEGETALAQLLPYVSRRRTSRVPFEDRPVPAAVRSELEQAVVAEGAALEWIEKPYRLGWLNDILLEARFADADESRRLRERRRWVGGQRDREGITSSALGSRPTKVFSPVRDLAVAPSDQLREKADFGRHPTLGVLSTPHDGPTD</sequence>
<protein>
    <submittedName>
        <fullName evidence="2">Uncharacterized protein</fullName>
    </submittedName>
</protein>
<dbReference type="Proteomes" id="UP000638648">
    <property type="component" value="Unassembled WGS sequence"/>
</dbReference>
<evidence type="ECO:0000313" key="2">
    <source>
        <dbReference type="EMBL" id="MBE1603863.1"/>
    </source>
</evidence>
<keyword evidence="3" id="KW-1185">Reference proteome</keyword>